<name>A0ABS8VVM8_9PROT</name>
<comment type="caution">
    <text evidence="1">The sequence shown here is derived from an EMBL/GenBank/DDBJ whole genome shotgun (WGS) entry which is preliminary data.</text>
</comment>
<reference evidence="1 2" key="1">
    <citation type="submission" date="2021-12" db="EMBL/GenBank/DDBJ databases">
        <title>Genome sequence of Acetobacter sicerae DmPark20a_162.</title>
        <authorList>
            <person name="Chaston J.M."/>
        </authorList>
    </citation>
    <scope>NUCLEOTIDE SEQUENCE [LARGE SCALE GENOMIC DNA]</scope>
    <source>
        <strain evidence="1 2">DmPark20a_162</strain>
    </source>
</reference>
<dbReference type="RefSeq" id="WP_232876921.1">
    <property type="nucleotide sequence ID" value="NZ_JAJSOJ010000016.1"/>
</dbReference>
<evidence type="ECO:0000313" key="1">
    <source>
        <dbReference type="EMBL" id="MCE0743353.1"/>
    </source>
</evidence>
<evidence type="ECO:0008006" key="3">
    <source>
        <dbReference type="Google" id="ProtNLM"/>
    </source>
</evidence>
<proteinExistence type="predicted"/>
<dbReference type="Proteomes" id="UP001521074">
    <property type="component" value="Unassembled WGS sequence"/>
</dbReference>
<protein>
    <recommendedName>
        <fullName evidence="3">Transcriptional regulator</fullName>
    </recommendedName>
</protein>
<sequence>MTSPIAAIKTATKKAIDLNGNLDAAATIVRVGRSQLSDYSSRNSPQVVPVDVAVALDIGAEEPLILSAMALAEGFLVVPMHAGTGDVAENMSQIARGAGDLMSTTIRVLADGQVDIEEAQELRQQLHALRHLVDAGLGRMDSIIRAGRPHVVEFNSEKASS</sequence>
<accession>A0ABS8VVM8</accession>
<dbReference type="EMBL" id="JAJSOJ010000016">
    <property type="protein sequence ID" value="MCE0743353.1"/>
    <property type="molecule type" value="Genomic_DNA"/>
</dbReference>
<gene>
    <name evidence="1" type="ORF">LWC05_05535</name>
</gene>
<organism evidence="1 2">
    <name type="scientific">Acetobacter sicerae</name>
    <dbReference type="NCBI Taxonomy" id="85325"/>
    <lineage>
        <taxon>Bacteria</taxon>
        <taxon>Pseudomonadati</taxon>
        <taxon>Pseudomonadota</taxon>
        <taxon>Alphaproteobacteria</taxon>
        <taxon>Acetobacterales</taxon>
        <taxon>Acetobacteraceae</taxon>
        <taxon>Acetobacter</taxon>
    </lineage>
</organism>
<evidence type="ECO:0000313" key="2">
    <source>
        <dbReference type="Proteomes" id="UP001521074"/>
    </source>
</evidence>
<keyword evidence="2" id="KW-1185">Reference proteome</keyword>